<feature type="compositionally biased region" description="Basic and acidic residues" evidence="1">
    <location>
        <begin position="243"/>
        <end position="252"/>
    </location>
</feature>
<organism evidence="2 3">
    <name type="scientific">Ceratodon purpureus</name>
    <name type="common">Fire moss</name>
    <name type="synonym">Dicranum purpureum</name>
    <dbReference type="NCBI Taxonomy" id="3225"/>
    <lineage>
        <taxon>Eukaryota</taxon>
        <taxon>Viridiplantae</taxon>
        <taxon>Streptophyta</taxon>
        <taxon>Embryophyta</taxon>
        <taxon>Bryophyta</taxon>
        <taxon>Bryophytina</taxon>
        <taxon>Bryopsida</taxon>
        <taxon>Dicranidae</taxon>
        <taxon>Pseudoditrichales</taxon>
        <taxon>Ditrichaceae</taxon>
        <taxon>Ceratodon</taxon>
    </lineage>
</organism>
<evidence type="ECO:0000313" key="2">
    <source>
        <dbReference type="EMBL" id="KAG0567339.1"/>
    </source>
</evidence>
<sequence>MVTMVDSTLTTAPCLPSPRPQWIPPSQPSRVAIRASFKPAALRVSCCSGATTSSATTSDGVASLRGEEVGSRSSAPFGEVYVASVPLRAPRGAAEVLEVMQHVELFENFQHFMTIIKPNDDGGAPCTVLDFQPQDPENPMTVVNVVMGNSIPGVILERTLSRLPNQRCWWVGDMKPGLSLEDALEFSRTYDSELSLGVNDCRHHTLDLVEYLTGKRMNFIEEVRNVREREQWLAEEAEFEKRLLEASGKESPDSETAEEEPAEEATVENVV</sequence>
<dbReference type="AlphaFoldDB" id="A0A8T0HAY6"/>
<keyword evidence="3" id="KW-1185">Reference proteome</keyword>
<name>A0A8T0HAY6_CERPU</name>
<dbReference type="EMBL" id="CM026428">
    <property type="protein sequence ID" value="KAG0567339.1"/>
    <property type="molecule type" value="Genomic_DNA"/>
</dbReference>
<accession>A0A8T0HAY6</accession>
<proteinExistence type="predicted"/>
<feature type="region of interest" description="Disordered" evidence="1">
    <location>
        <begin position="1"/>
        <end position="20"/>
    </location>
</feature>
<feature type="region of interest" description="Disordered" evidence="1">
    <location>
        <begin position="243"/>
        <end position="271"/>
    </location>
</feature>
<feature type="compositionally biased region" description="Acidic residues" evidence="1">
    <location>
        <begin position="253"/>
        <end position="271"/>
    </location>
</feature>
<evidence type="ECO:0000313" key="3">
    <source>
        <dbReference type="Proteomes" id="UP000822688"/>
    </source>
</evidence>
<comment type="caution">
    <text evidence="2">The sequence shown here is derived from an EMBL/GenBank/DDBJ whole genome shotgun (WGS) entry which is preliminary data.</text>
</comment>
<evidence type="ECO:0000256" key="1">
    <source>
        <dbReference type="SAM" id="MobiDB-lite"/>
    </source>
</evidence>
<dbReference type="Proteomes" id="UP000822688">
    <property type="component" value="Chromosome 7"/>
</dbReference>
<reference evidence="2" key="1">
    <citation type="submission" date="2020-06" db="EMBL/GenBank/DDBJ databases">
        <title>WGS assembly of Ceratodon purpureus strain R40.</title>
        <authorList>
            <person name="Carey S.B."/>
            <person name="Jenkins J."/>
            <person name="Shu S."/>
            <person name="Lovell J.T."/>
            <person name="Sreedasyam A."/>
            <person name="Maumus F."/>
            <person name="Tiley G.P."/>
            <person name="Fernandez-Pozo N."/>
            <person name="Barry K."/>
            <person name="Chen C."/>
            <person name="Wang M."/>
            <person name="Lipzen A."/>
            <person name="Daum C."/>
            <person name="Saski C.A."/>
            <person name="Payton A.C."/>
            <person name="Mcbreen J.C."/>
            <person name="Conrad R.E."/>
            <person name="Kollar L.M."/>
            <person name="Olsson S."/>
            <person name="Huttunen S."/>
            <person name="Landis J.B."/>
            <person name="Wickett N.J."/>
            <person name="Johnson M.G."/>
            <person name="Rensing S.A."/>
            <person name="Grimwood J."/>
            <person name="Schmutz J."/>
            <person name="Mcdaniel S.F."/>
        </authorList>
    </citation>
    <scope>NUCLEOTIDE SEQUENCE</scope>
    <source>
        <strain evidence="2">R40</strain>
    </source>
</reference>
<feature type="compositionally biased region" description="Polar residues" evidence="1">
    <location>
        <begin position="1"/>
        <end position="11"/>
    </location>
</feature>
<dbReference type="PANTHER" id="PTHR36342:SF1">
    <property type="entry name" value="PTB DOMAIN ENGULFMENT ADAPTER"/>
    <property type="match status" value="1"/>
</dbReference>
<dbReference type="PANTHER" id="PTHR36342">
    <property type="entry name" value="PTB DOMAIN ENGULFMENT ADAPTER"/>
    <property type="match status" value="1"/>
</dbReference>
<protein>
    <submittedName>
        <fullName evidence="2">Uncharacterized protein</fullName>
    </submittedName>
</protein>
<gene>
    <name evidence="2" type="ORF">KC19_7G127500</name>
</gene>